<evidence type="ECO:0000313" key="1">
    <source>
        <dbReference type="EMBL" id="KON91901.1"/>
    </source>
</evidence>
<organism evidence="1 2">
    <name type="scientific">Rossellomorea marisflavi</name>
    <dbReference type="NCBI Taxonomy" id="189381"/>
    <lineage>
        <taxon>Bacteria</taxon>
        <taxon>Bacillati</taxon>
        <taxon>Bacillota</taxon>
        <taxon>Bacilli</taxon>
        <taxon>Bacillales</taxon>
        <taxon>Bacillaceae</taxon>
        <taxon>Rossellomorea</taxon>
    </lineage>
</organism>
<proteinExistence type="predicted"/>
<accession>A0A0M0GR36</accession>
<protein>
    <submittedName>
        <fullName evidence="1">Uncharacterized protein</fullName>
    </submittedName>
</protein>
<dbReference type="RefSeq" id="WP_053427099.1">
    <property type="nucleotide sequence ID" value="NZ_JAUKEE010000001.1"/>
</dbReference>
<name>A0A0M0GR36_9BACI</name>
<sequence>MELQNLSTEEIELCYRADPFEMTRSILKEDLRGLEIISIKGIEKRNLLPKEVVNVLLIYFYQEFAGQVYNRTDLIKLYNSWASNNVNTFNEAVQMAKEDIRQHLGR</sequence>
<keyword evidence="2" id="KW-1185">Reference proteome</keyword>
<dbReference type="PATRIC" id="fig|189381.12.peg.1205"/>
<evidence type="ECO:0000313" key="2">
    <source>
        <dbReference type="Proteomes" id="UP000037405"/>
    </source>
</evidence>
<comment type="caution">
    <text evidence="1">The sequence shown here is derived from an EMBL/GenBank/DDBJ whole genome shotgun (WGS) entry which is preliminary data.</text>
</comment>
<gene>
    <name evidence="1" type="ORF">AF331_05360</name>
</gene>
<reference evidence="2" key="1">
    <citation type="submission" date="2015-07" db="EMBL/GenBank/DDBJ databases">
        <title>Fjat-14235 jcm11544.</title>
        <authorList>
            <person name="Liu B."/>
            <person name="Wang J."/>
            <person name="Zhu Y."/>
            <person name="Liu G."/>
            <person name="Chen Q."/>
            <person name="Chen Z."/>
            <person name="Lan J."/>
            <person name="Che J."/>
            <person name="Ge C."/>
            <person name="Shi H."/>
            <person name="Pan Z."/>
            <person name="Liu X."/>
        </authorList>
    </citation>
    <scope>NUCLEOTIDE SEQUENCE [LARGE SCALE GENOMIC DNA]</scope>
    <source>
        <strain evidence="2">JCM 11544</strain>
    </source>
</reference>
<dbReference type="AlphaFoldDB" id="A0A0M0GR36"/>
<dbReference type="OrthoDB" id="2921738at2"/>
<dbReference type="Proteomes" id="UP000037405">
    <property type="component" value="Unassembled WGS sequence"/>
</dbReference>
<dbReference type="EMBL" id="LGUE01000001">
    <property type="protein sequence ID" value="KON91901.1"/>
    <property type="molecule type" value="Genomic_DNA"/>
</dbReference>